<keyword evidence="5" id="KW-1185">Reference proteome</keyword>
<dbReference type="RefSeq" id="XP_020846756.1">
    <property type="nucleotide sequence ID" value="XM_020991097.1"/>
</dbReference>
<dbReference type="GO" id="GO:0043034">
    <property type="term" value="C:costamere"/>
    <property type="evidence" value="ECO:0007669"/>
    <property type="project" value="TreeGrafter"/>
</dbReference>
<evidence type="ECO:0000313" key="5">
    <source>
        <dbReference type="Proteomes" id="UP000515140"/>
    </source>
</evidence>
<dbReference type="SUPFAM" id="SSF50156">
    <property type="entry name" value="PDZ domain-like"/>
    <property type="match status" value="1"/>
</dbReference>
<evidence type="ECO:0000256" key="1">
    <source>
        <dbReference type="ARBA" id="ARBA00004123"/>
    </source>
</evidence>
<feature type="compositionally biased region" description="Basic and acidic residues" evidence="3">
    <location>
        <begin position="64"/>
        <end position="75"/>
    </location>
</feature>
<dbReference type="GeneID" id="110211654"/>
<reference evidence="6" key="1">
    <citation type="submission" date="2025-08" db="UniProtKB">
        <authorList>
            <consortium name="RefSeq"/>
        </authorList>
    </citation>
    <scope>IDENTIFICATION</scope>
    <source>
        <tissue evidence="6">Spleen</tissue>
    </source>
</reference>
<dbReference type="PROSITE" id="PS50106">
    <property type="entry name" value="PDZ"/>
    <property type="match status" value="1"/>
</dbReference>
<organism evidence="5 6">
    <name type="scientific">Phascolarctos cinereus</name>
    <name type="common">Koala</name>
    <dbReference type="NCBI Taxonomy" id="38626"/>
    <lineage>
        <taxon>Eukaryota</taxon>
        <taxon>Metazoa</taxon>
        <taxon>Chordata</taxon>
        <taxon>Craniata</taxon>
        <taxon>Vertebrata</taxon>
        <taxon>Euteleostomi</taxon>
        <taxon>Mammalia</taxon>
        <taxon>Metatheria</taxon>
        <taxon>Diprotodontia</taxon>
        <taxon>Phascolarctidae</taxon>
        <taxon>Phascolarctos</taxon>
    </lineage>
</organism>
<keyword evidence="2" id="KW-0539">Nucleus</keyword>
<dbReference type="InterPro" id="IPR052082">
    <property type="entry name" value="Myelin_sheath_structural"/>
</dbReference>
<dbReference type="InParanoid" id="A0A6P5KRC5"/>
<evidence type="ECO:0000259" key="4">
    <source>
        <dbReference type="PROSITE" id="PS50106"/>
    </source>
</evidence>
<name>A0A6P5KRC5_PHACI</name>
<dbReference type="Proteomes" id="UP000515140">
    <property type="component" value="Unplaced"/>
</dbReference>
<dbReference type="PANTHER" id="PTHR23348">
    <property type="entry name" value="PERIAXIN/AHNAK"/>
    <property type="match status" value="1"/>
</dbReference>
<dbReference type="GO" id="GO:0043484">
    <property type="term" value="P:regulation of RNA splicing"/>
    <property type="evidence" value="ECO:0007669"/>
    <property type="project" value="TreeGrafter"/>
</dbReference>
<dbReference type="InterPro" id="IPR001478">
    <property type="entry name" value="PDZ"/>
</dbReference>
<evidence type="ECO:0000256" key="2">
    <source>
        <dbReference type="ARBA" id="ARBA00023242"/>
    </source>
</evidence>
<accession>A0A6P5KRC5</accession>
<evidence type="ECO:0000313" key="6">
    <source>
        <dbReference type="RefSeq" id="XP_020846756.1"/>
    </source>
</evidence>
<evidence type="ECO:0000256" key="3">
    <source>
        <dbReference type="SAM" id="MobiDB-lite"/>
    </source>
</evidence>
<feature type="region of interest" description="Disordered" evidence="3">
    <location>
        <begin position="13"/>
        <end position="107"/>
    </location>
</feature>
<dbReference type="InterPro" id="IPR036034">
    <property type="entry name" value="PDZ_sf"/>
</dbReference>
<comment type="subcellular location">
    <subcellularLocation>
        <location evidence="1">Nucleus</location>
    </subcellularLocation>
</comment>
<protein>
    <submittedName>
        <fullName evidence="6">Protein AHNAK2-like</fullName>
    </submittedName>
</protein>
<sequence length="148" mass="16391">MCDCFHLVLPNWPGSPASVSGRQLRPDDPDAETEEDNSVNEVPIDEIIRPRPQGSSPVYEYSIDEGHFSKGEDTQTGRLSSGRRKSRWKRDSGESQRSQSEEPMEVTLQTEVEAGARGYSITGGGKEGIFVKQVLKDSSAAKLFSMRE</sequence>
<gene>
    <name evidence="6" type="primary">LOC110211654</name>
</gene>
<dbReference type="KEGG" id="pcw:110211654"/>
<feature type="non-terminal residue" evidence="6">
    <location>
        <position position="148"/>
    </location>
</feature>
<dbReference type="AlphaFoldDB" id="A0A6P5KRC5"/>
<feature type="compositionally biased region" description="Acidic residues" evidence="3">
    <location>
        <begin position="29"/>
        <end position="38"/>
    </location>
</feature>
<feature type="domain" description="PDZ" evidence="4">
    <location>
        <begin position="105"/>
        <end position="148"/>
    </location>
</feature>
<dbReference type="Gene3D" id="2.30.42.10">
    <property type="match status" value="1"/>
</dbReference>
<dbReference type="GO" id="GO:0005634">
    <property type="term" value="C:nucleus"/>
    <property type="evidence" value="ECO:0007669"/>
    <property type="project" value="UniProtKB-SubCell"/>
</dbReference>
<proteinExistence type="predicted"/>
<dbReference type="PANTHER" id="PTHR23348:SF37">
    <property type="entry name" value="PROTEIN AHNAK2"/>
    <property type="match status" value="1"/>
</dbReference>